<dbReference type="Gene3D" id="3.40.50.720">
    <property type="entry name" value="NAD(P)-binding Rossmann-like Domain"/>
    <property type="match status" value="1"/>
</dbReference>
<keyword evidence="5" id="KW-0443">Lipid metabolism</keyword>
<dbReference type="GO" id="GO:0006629">
    <property type="term" value="P:lipid metabolic process"/>
    <property type="evidence" value="ECO:0007669"/>
    <property type="project" value="UniProtKB-KW"/>
</dbReference>
<keyword evidence="7" id="KW-1185">Reference proteome</keyword>
<accession>A0A6A6ZJB8</accession>
<dbReference type="InterPro" id="IPR036291">
    <property type="entry name" value="NAD(P)-bd_dom_sf"/>
</dbReference>
<reference evidence="6" key="1">
    <citation type="journal article" date="2020" name="Stud. Mycol.">
        <title>101 Dothideomycetes genomes: a test case for predicting lifestyles and emergence of pathogens.</title>
        <authorList>
            <person name="Haridas S."/>
            <person name="Albert R."/>
            <person name="Binder M."/>
            <person name="Bloem J."/>
            <person name="Labutti K."/>
            <person name="Salamov A."/>
            <person name="Andreopoulos B."/>
            <person name="Baker S."/>
            <person name="Barry K."/>
            <person name="Bills G."/>
            <person name="Bluhm B."/>
            <person name="Cannon C."/>
            <person name="Castanera R."/>
            <person name="Culley D."/>
            <person name="Daum C."/>
            <person name="Ezra D."/>
            <person name="Gonzalez J."/>
            <person name="Henrissat B."/>
            <person name="Kuo A."/>
            <person name="Liang C."/>
            <person name="Lipzen A."/>
            <person name="Lutzoni F."/>
            <person name="Magnuson J."/>
            <person name="Mondo S."/>
            <person name="Nolan M."/>
            <person name="Ohm R."/>
            <person name="Pangilinan J."/>
            <person name="Park H.-J."/>
            <person name="Ramirez L."/>
            <person name="Alfaro M."/>
            <person name="Sun H."/>
            <person name="Tritt A."/>
            <person name="Yoshinaga Y."/>
            <person name="Zwiers L.-H."/>
            <person name="Turgeon B."/>
            <person name="Goodwin S."/>
            <person name="Spatafora J."/>
            <person name="Crous P."/>
            <person name="Grigoriev I."/>
        </authorList>
    </citation>
    <scope>NUCLEOTIDE SEQUENCE</scope>
    <source>
        <strain evidence="6">CBS 113818</strain>
    </source>
</reference>
<organism evidence="6 7">
    <name type="scientific">Ophiobolus disseminans</name>
    <dbReference type="NCBI Taxonomy" id="1469910"/>
    <lineage>
        <taxon>Eukaryota</taxon>
        <taxon>Fungi</taxon>
        <taxon>Dikarya</taxon>
        <taxon>Ascomycota</taxon>
        <taxon>Pezizomycotina</taxon>
        <taxon>Dothideomycetes</taxon>
        <taxon>Pleosporomycetidae</taxon>
        <taxon>Pleosporales</taxon>
        <taxon>Pleosporineae</taxon>
        <taxon>Phaeosphaeriaceae</taxon>
        <taxon>Ophiobolus</taxon>
    </lineage>
</organism>
<dbReference type="PRINTS" id="PR00081">
    <property type="entry name" value="GDHRDH"/>
</dbReference>
<dbReference type="PRINTS" id="PR00080">
    <property type="entry name" value="SDRFAMILY"/>
</dbReference>
<protein>
    <submittedName>
        <fullName evidence="6">Short-chain dehydrogenase/reductase-like protein</fullName>
    </submittedName>
</protein>
<dbReference type="PANTHER" id="PTHR43180">
    <property type="entry name" value="3-OXOACYL-(ACYL-CARRIER-PROTEIN) REDUCTASE (AFU_ORTHOLOGUE AFUA_6G11210)"/>
    <property type="match status" value="1"/>
</dbReference>
<dbReference type="Proteomes" id="UP000799424">
    <property type="component" value="Unassembled WGS sequence"/>
</dbReference>
<evidence type="ECO:0000313" key="6">
    <source>
        <dbReference type="EMBL" id="KAF2820988.1"/>
    </source>
</evidence>
<keyword evidence="2" id="KW-0521">NADP</keyword>
<evidence type="ECO:0000313" key="7">
    <source>
        <dbReference type="Proteomes" id="UP000799424"/>
    </source>
</evidence>
<dbReference type="EMBL" id="MU006238">
    <property type="protein sequence ID" value="KAF2820988.1"/>
    <property type="molecule type" value="Genomic_DNA"/>
</dbReference>
<comment type="similarity">
    <text evidence="1">Belongs to the short-chain dehydrogenases/reductases (SDR) family.</text>
</comment>
<evidence type="ECO:0000256" key="4">
    <source>
        <dbReference type="ARBA" id="ARBA00023027"/>
    </source>
</evidence>
<dbReference type="NCBIfam" id="NF005559">
    <property type="entry name" value="PRK07231.1"/>
    <property type="match status" value="1"/>
</dbReference>
<dbReference type="AlphaFoldDB" id="A0A6A6ZJB8"/>
<dbReference type="FunFam" id="3.40.50.720:FF:000084">
    <property type="entry name" value="Short-chain dehydrogenase reductase"/>
    <property type="match status" value="1"/>
</dbReference>
<evidence type="ECO:0000256" key="1">
    <source>
        <dbReference type="ARBA" id="ARBA00006484"/>
    </source>
</evidence>
<dbReference type="InterPro" id="IPR002347">
    <property type="entry name" value="SDR_fam"/>
</dbReference>
<name>A0A6A6ZJB8_9PLEO</name>
<keyword evidence="4" id="KW-0520">NAD</keyword>
<proteinExistence type="inferred from homology"/>
<keyword evidence="3" id="KW-0560">Oxidoreductase</keyword>
<evidence type="ECO:0000256" key="5">
    <source>
        <dbReference type="ARBA" id="ARBA00023098"/>
    </source>
</evidence>
<sequence>MAGRLTNKVAVITGSSSGIGRAIALAFASEGAKIVCSDIREDFRSEYRTDELSGTTVQEVKKVGVEAIYQKCDTTQSSEVETLINKAVEAFGRVDIMVNNAGIAIETTEHGPRPVWDFDESAFEKTMQVNIKGVFLGTKFATRQMKDQKPHPSGDRGWIINLASVYGLVGGTATCAYITSKHAVMGLTKSTASDCAPYRIHVNALCPGYVQTSFISGFLLSAEAEDMRKDVIAKHPFRGLGTPQDIARAAVFLASEDAGWVTGIGLPVDGGYSSI</sequence>
<dbReference type="SUPFAM" id="SSF51735">
    <property type="entry name" value="NAD(P)-binding Rossmann-fold domains"/>
    <property type="match status" value="1"/>
</dbReference>
<dbReference type="GO" id="GO:0016491">
    <property type="term" value="F:oxidoreductase activity"/>
    <property type="evidence" value="ECO:0007669"/>
    <property type="project" value="UniProtKB-KW"/>
</dbReference>
<dbReference type="OrthoDB" id="417891at2759"/>
<dbReference type="Pfam" id="PF13561">
    <property type="entry name" value="adh_short_C2"/>
    <property type="match status" value="1"/>
</dbReference>
<evidence type="ECO:0000256" key="2">
    <source>
        <dbReference type="ARBA" id="ARBA00022857"/>
    </source>
</evidence>
<gene>
    <name evidence="6" type="ORF">CC86DRAFT_373911</name>
</gene>
<evidence type="ECO:0000256" key="3">
    <source>
        <dbReference type="ARBA" id="ARBA00023002"/>
    </source>
</evidence>
<dbReference type="CDD" id="cd05233">
    <property type="entry name" value="SDR_c"/>
    <property type="match status" value="1"/>
</dbReference>
<dbReference type="PANTHER" id="PTHR43180:SF28">
    <property type="entry name" value="NAD(P)-BINDING ROSSMANN-FOLD SUPERFAMILY PROTEIN"/>
    <property type="match status" value="1"/>
</dbReference>